<dbReference type="GO" id="GO:0005198">
    <property type="term" value="F:structural molecule activity"/>
    <property type="evidence" value="ECO:0007669"/>
    <property type="project" value="UniProtKB-UniRule"/>
</dbReference>
<reference evidence="7 8" key="1">
    <citation type="submission" date="2018-06" db="EMBL/GenBank/DDBJ databases">
        <title>Extensive metabolic versatility and redundancy in microbially diverse, dynamic hydrothermal sediments.</title>
        <authorList>
            <person name="Dombrowski N."/>
            <person name="Teske A."/>
            <person name="Baker B.J."/>
        </authorList>
    </citation>
    <scope>NUCLEOTIDE SEQUENCE [LARGE SCALE GENOMIC DNA]</scope>
    <source>
        <strain evidence="7">B47_G16</strain>
    </source>
</reference>
<keyword evidence="6" id="KW-0175">Coiled coil</keyword>
<evidence type="ECO:0000256" key="2">
    <source>
        <dbReference type="ARBA" id="ARBA00009272"/>
    </source>
</evidence>
<dbReference type="EMBL" id="QMPZ01000016">
    <property type="protein sequence ID" value="RLE10162.1"/>
    <property type="molecule type" value="Genomic_DNA"/>
</dbReference>
<organism evidence="7 8">
    <name type="scientific">Aerophobetes bacterium</name>
    <dbReference type="NCBI Taxonomy" id="2030807"/>
    <lineage>
        <taxon>Bacteria</taxon>
        <taxon>Candidatus Aerophobota</taxon>
    </lineage>
</organism>
<keyword evidence="7" id="KW-0282">Flagellum</keyword>
<keyword evidence="7" id="KW-0969">Cilium</keyword>
<comment type="similarity">
    <text evidence="2 4">Belongs to the FliE family.</text>
</comment>
<evidence type="ECO:0000313" key="8">
    <source>
        <dbReference type="Proteomes" id="UP000279422"/>
    </source>
</evidence>
<evidence type="ECO:0000256" key="3">
    <source>
        <dbReference type="ARBA" id="ARBA00023143"/>
    </source>
</evidence>
<dbReference type="PANTHER" id="PTHR34653:SF1">
    <property type="entry name" value="FLAGELLAR HOOK-BASAL BODY COMPLEX PROTEIN FLIE"/>
    <property type="match status" value="1"/>
</dbReference>
<accession>A0A497E530</accession>
<dbReference type="NCBIfam" id="TIGR00205">
    <property type="entry name" value="fliE"/>
    <property type="match status" value="1"/>
</dbReference>
<dbReference type="InterPro" id="IPR001624">
    <property type="entry name" value="FliE"/>
</dbReference>
<evidence type="ECO:0000256" key="1">
    <source>
        <dbReference type="ARBA" id="ARBA00004117"/>
    </source>
</evidence>
<evidence type="ECO:0000313" key="7">
    <source>
        <dbReference type="EMBL" id="RLE10162.1"/>
    </source>
</evidence>
<proteinExistence type="inferred from homology"/>
<evidence type="ECO:0000256" key="4">
    <source>
        <dbReference type="HAMAP-Rule" id="MF_00724"/>
    </source>
</evidence>
<dbReference type="GO" id="GO:0071973">
    <property type="term" value="P:bacterial-type flagellum-dependent cell motility"/>
    <property type="evidence" value="ECO:0007669"/>
    <property type="project" value="InterPro"/>
</dbReference>
<gene>
    <name evidence="4" type="primary">fliE</name>
    <name evidence="7" type="ORF">DRJ00_02380</name>
</gene>
<keyword evidence="7" id="KW-0966">Cell projection</keyword>
<keyword evidence="3 4" id="KW-0975">Bacterial flagellum</keyword>
<dbReference type="GO" id="GO:0003774">
    <property type="term" value="F:cytoskeletal motor activity"/>
    <property type="evidence" value="ECO:0007669"/>
    <property type="project" value="InterPro"/>
</dbReference>
<dbReference type="HAMAP" id="MF_00724">
    <property type="entry name" value="FliE"/>
    <property type="match status" value="1"/>
</dbReference>
<dbReference type="Pfam" id="PF02049">
    <property type="entry name" value="FliE"/>
    <property type="match status" value="1"/>
</dbReference>
<dbReference type="Proteomes" id="UP000279422">
    <property type="component" value="Unassembled WGS sequence"/>
</dbReference>
<name>A0A497E530_UNCAE</name>
<sequence length="102" mass="11648">MKDNPIGPIDRSLEKLIQGFKQIRSAEGKNSTFSKILGNLINQVNDLQNKADEAIQKLVSGEAESIHQVMIAVEKADLTFRLMMEIRNKLIQAYQEIMRMQM</sequence>
<dbReference type="AlphaFoldDB" id="A0A497E530"/>
<comment type="subcellular location">
    <subcellularLocation>
        <location evidence="1 4">Bacterial flagellum basal body</location>
    </subcellularLocation>
</comment>
<evidence type="ECO:0000256" key="5">
    <source>
        <dbReference type="NCBIfam" id="TIGR00205"/>
    </source>
</evidence>
<comment type="caution">
    <text evidence="7">The sequence shown here is derived from an EMBL/GenBank/DDBJ whole genome shotgun (WGS) entry which is preliminary data.</text>
</comment>
<evidence type="ECO:0000256" key="6">
    <source>
        <dbReference type="SAM" id="Coils"/>
    </source>
</evidence>
<dbReference type="GO" id="GO:0009425">
    <property type="term" value="C:bacterial-type flagellum basal body"/>
    <property type="evidence" value="ECO:0007669"/>
    <property type="project" value="UniProtKB-SubCell"/>
</dbReference>
<dbReference type="PANTHER" id="PTHR34653">
    <property type="match status" value="1"/>
</dbReference>
<feature type="coiled-coil region" evidence="6">
    <location>
        <begin position="37"/>
        <end position="64"/>
    </location>
</feature>
<protein>
    <recommendedName>
        <fullName evidence="4 5">Flagellar hook-basal body complex protein FliE</fullName>
    </recommendedName>
</protein>
<dbReference type="PRINTS" id="PR01006">
    <property type="entry name" value="FLGHOOKFLIE"/>
</dbReference>